<feature type="region of interest" description="Disordered" evidence="1">
    <location>
        <begin position="1"/>
        <end position="27"/>
    </location>
</feature>
<sequence>FPEPPLLPKRTGYEYTTSESSSSVNRENDHCSRYFWQLINIPDTKSCFV</sequence>
<dbReference type="AlphaFoldDB" id="A0A8K0GG71"/>
<accession>A0A8K0GG71</accession>
<proteinExistence type="predicted"/>
<reference evidence="2" key="1">
    <citation type="submission" date="2019-08" db="EMBL/GenBank/DDBJ databases">
        <title>The genome of the North American firefly Photinus pyralis.</title>
        <authorList>
            <consortium name="Photinus pyralis genome working group"/>
            <person name="Fallon T.R."/>
            <person name="Sander Lower S.E."/>
            <person name="Weng J.-K."/>
        </authorList>
    </citation>
    <scope>NUCLEOTIDE SEQUENCE</scope>
    <source>
        <strain evidence="2">TRF0915ILg1</strain>
        <tissue evidence="2">Whole body</tissue>
    </source>
</reference>
<dbReference type="EMBL" id="VTPC01003398">
    <property type="protein sequence ID" value="KAF2898589.1"/>
    <property type="molecule type" value="Genomic_DNA"/>
</dbReference>
<dbReference type="Proteomes" id="UP000801492">
    <property type="component" value="Unassembled WGS sequence"/>
</dbReference>
<feature type="compositionally biased region" description="Low complexity" evidence="1">
    <location>
        <begin position="13"/>
        <end position="23"/>
    </location>
</feature>
<evidence type="ECO:0000313" key="3">
    <source>
        <dbReference type="Proteomes" id="UP000801492"/>
    </source>
</evidence>
<name>A0A8K0GG71_IGNLU</name>
<organism evidence="2 3">
    <name type="scientific">Ignelater luminosus</name>
    <name type="common">Cucubano</name>
    <name type="synonym">Pyrophorus luminosus</name>
    <dbReference type="NCBI Taxonomy" id="2038154"/>
    <lineage>
        <taxon>Eukaryota</taxon>
        <taxon>Metazoa</taxon>
        <taxon>Ecdysozoa</taxon>
        <taxon>Arthropoda</taxon>
        <taxon>Hexapoda</taxon>
        <taxon>Insecta</taxon>
        <taxon>Pterygota</taxon>
        <taxon>Neoptera</taxon>
        <taxon>Endopterygota</taxon>
        <taxon>Coleoptera</taxon>
        <taxon>Polyphaga</taxon>
        <taxon>Elateriformia</taxon>
        <taxon>Elateroidea</taxon>
        <taxon>Elateridae</taxon>
        <taxon>Agrypninae</taxon>
        <taxon>Pyrophorini</taxon>
        <taxon>Ignelater</taxon>
    </lineage>
</organism>
<evidence type="ECO:0000256" key="1">
    <source>
        <dbReference type="SAM" id="MobiDB-lite"/>
    </source>
</evidence>
<keyword evidence="3" id="KW-1185">Reference proteome</keyword>
<feature type="non-terminal residue" evidence="2">
    <location>
        <position position="1"/>
    </location>
</feature>
<protein>
    <submittedName>
        <fullName evidence="2">Uncharacterized protein</fullName>
    </submittedName>
</protein>
<evidence type="ECO:0000313" key="2">
    <source>
        <dbReference type="EMBL" id="KAF2898589.1"/>
    </source>
</evidence>
<comment type="caution">
    <text evidence="2">The sequence shown here is derived from an EMBL/GenBank/DDBJ whole genome shotgun (WGS) entry which is preliminary data.</text>
</comment>
<gene>
    <name evidence="2" type="ORF">ILUMI_07585</name>
</gene>